<sequence>MFTALAGMQMGVMTDKTIFPCGGGFNYQGLRIKGHGGADPLIPAIKGIQQLFTFHTPSWRWSINTLAIRPKVWMEWKKIMKVSASEHT</sequence>
<gene>
    <name evidence="1" type="ORF">BPO_1528</name>
</gene>
<keyword evidence="2" id="KW-1185">Reference proteome</keyword>
<reference evidence="1" key="1">
    <citation type="submission" date="2023-10" db="EMBL/GenBank/DDBJ databases">
        <title>Characterization and whole genome sequencing of a novel strain of Bergeyella porcorum QD2021 isolated from pig.</title>
        <authorList>
            <person name="Liu G."/>
            <person name="Chen C."/>
            <person name="Han X."/>
        </authorList>
    </citation>
    <scope>NUCLEOTIDE SEQUENCE</scope>
    <source>
        <strain evidence="1">QD2021</strain>
    </source>
</reference>
<organism evidence="1 2">
    <name type="scientific">Bergeyella porcorum</name>
    <dbReference type="NCBI Taxonomy" id="1735111"/>
    <lineage>
        <taxon>Bacteria</taxon>
        <taxon>Pseudomonadati</taxon>
        <taxon>Bacteroidota</taxon>
        <taxon>Flavobacteriia</taxon>
        <taxon>Flavobacteriales</taxon>
        <taxon>Weeksellaceae</taxon>
        <taxon>Bergeyella</taxon>
    </lineage>
</organism>
<evidence type="ECO:0000313" key="2">
    <source>
        <dbReference type="Proteomes" id="UP001432059"/>
    </source>
</evidence>
<protein>
    <submittedName>
        <fullName evidence="1">Uncharacterized protein</fullName>
    </submittedName>
</protein>
<evidence type="ECO:0000313" key="1">
    <source>
        <dbReference type="EMBL" id="WOC52175.1"/>
    </source>
</evidence>
<dbReference type="EMBL" id="CP136426">
    <property type="protein sequence ID" value="WOC52175.1"/>
    <property type="molecule type" value="Genomic_DNA"/>
</dbReference>
<dbReference type="AlphaFoldDB" id="A0AAU0F1G6"/>
<dbReference type="Proteomes" id="UP001432059">
    <property type="component" value="Chromosome"/>
</dbReference>
<dbReference type="KEGG" id="bpor:BPO_1528"/>
<accession>A0AAU0F1G6</accession>
<name>A0AAU0F1G6_9FLAO</name>
<proteinExistence type="predicted"/>